<dbReference type="GeneID" id="8248082"/>
<organism evidence="1 2">
    <name type="scientific">Micromonas commoda (strain RCC299 / NOUM17 / CCMP2709)</name>
    <name type="common">Picoplanktonic green alga</name>
    <dbReference type="NCBI Taxonomy" id="296587"/>
    <lineage>
        <taxon>Eukaryota</taxon>
        <taxon>Viridiplantae</taxon>
        <taxon>Chlorophyta</taxon>
        <taxon>Mamiellophyceae</taxon>
        <taxon>Mamiellales</taxon>
        <taxon>Mamiellaceae</taxon>
        <taxon>Micromonas</taxon>
    </lineage>
</organism>
<name>C1FIN5_MICCC</name>
<dbReference type="RefSeq" id="XP_002508945.1">
    <property type="nucleotide sequence ID" value="XM_002508899.1"/>
</dbReference>
<dbReference type="InParanoid" id="C1FIN5"/>
<evidence type="ECO:0000313" key="2">
    <source>
        <dbReference type="Proteomes" id="UP000002009"/>
    </source>
</evidence>
<evidence type="ECO:0000313" key="1">
    <source>
        <dbReference type="EMBL" id="ACO70203.1"/>
    </source>
</evidence>
<dbReference type="AlphaFoldDB" id="C1FIN5"/>
<dbReference type="KEGG" id="mis:MICPUN_103582"/>
<proteinExistence type="predicted"/>
<accession>C1FIN5</accession>
<protein>
    <submittedName>
        <fullName evidence="1">Uncharacterized protein</fullName>
    </submittedName>
</protein>
<dbReference type="Proteomes" id="UP000002009">
    <property type="component" value="Chromosome 12"/>
</dbReference>
<keyword evidence="2" id="KW-1185">Reference proteome</keyword>
<dbReference type="EMBL" id="CP001577">
    <property type="protein sequence ID" value="ACO70203.1"/>
    <property type="molecule type" value="Genomic_DNA"/>
</dbReference>
<gene>
    <name evidence="1" type="ORF">MICPUN_103582</name>
</gene>
<reference evidence="1 2" key="1">
    <citation type="journal article" date="2009" name="Science">
        <title>Green evolution and dynamic adaptations revealed by genomes of the marine picoeukaryotes Micromonas.</title>
        <authorList>
            <person name="Worden A.Z."/>
            <person name="Lee J.H."/>
            <person name="Mock T."/>
            <person name="Rouze P."/>
            <person name="Simmons M.P."/>
            <person name="Aerts A.L."/>
            <person name="Allen A.E."/>
            <person name="Cuvelier M.L."/>
            <person name="Derelle E."/>
            <person name="Everett M.V."/>
            <person name="Foulon E."/>
            <person name="Grimwood J."/>
            <person name="Gundlach H."/>
            <person name="Henrissat B."/>
            <person name="Napoli C."/>
            <person name="McDonald S.M."/>
            <person name="Parker M.S."/>
            <person name="Rombauts S."/>
            <person name="Salamov A."/>
            <person name="Von Dassow P."/>
            <person name="Badger J.H."/>
            <person name="Coutinho P.M."/>
            <person name="Demir E."/>
            <person name="Dubchak I."/>
            <person name="Gentemann C."/>
            <person name="Eikrem W."/>
            <person name="Gready J.E."/>
            <person name="John U."/>
            <person name="Lanier W."/>
            <person name="Lindquist E.A."/>
            <person name="Lucas S."/>
            <person name="Mayer K.F."/>
            <person name="Moreau H."/>
            <person name="Not F."/>
            <person name="Otillar R."/>
            <person name="Panaud O."/>
            <person name="Pangilinan J."/>
            <person name="Paulsen I."/>
            <person name="Piegu B."/>
            <person name="Poliakov A."/>
            <person name="Robbens S."/>
            <person name="Schmutz J."/>
            <person name="Toulza E."/>
            <person name="Wyss T."/>
            <person name="Zelensky A."/>
            <person name="Zhou K."/>
            <person name="Armbrust E.V."/>
            <person name="Bhattacharya D."/>
            <person name="Goodenough U.W."/>
            <person name="Van de Peer Y."/>
            <person name="Grigoriev I.V."/>
        </authorList>
    </citation>
    <scope>NUCLEOTIDE SEQUENCE [LARGE SCALE GENOMIC DNA]</scope>
    <source>
        <strain evidence="2">RCC299 / NOUM17</strain>
    </source>
</reference>
<sequence length="260" mass="28508">MPKEYVDAKFKLQALGLEPAVIFPGGAIAPTGLKMQKEDPSVPSDPAFSELFHHPIFDEPPREFKPDCADKISHYYNGFWQTIIKYTICLPLTIAEKTNSCGCSEKLSDEALEIFITGMIQGIVDLNTEKPHSPARQLAVNMFAEGCWDGPTLVGVLAPVINEAVNDNWYNIRTNTYSKQTGTAVLELIFEAPGYTPEVERATILKMKQLILQKCVLCCNGPVTAWNNEEAKEGAKQIGKWIMGKIGGIGGAVELASSMV</sequence>